<dbReference type="GO" id="GO:0005886">
    <property type="term" value="C:plasma membrane"/>
    <property type="evidence" value="ECO:0007669"/>
    <property type="project" value="TreeGrafter"/>
</dbReference>
<dbReference type="PANTHER" id="PTHR43047:SF72">
    <property type="entry name" value="OSMOSENSING HISTIDINE PROTEIN KINASE SLN1"/>
    <property type="match status" value="1"/>
</dbReference>
<dbReference type="AlphaFoldDB" id="A0AAD2G387"/>
<feature type="domain" description="Histidine kinase" evidence="9">
    <location>
        <begin position="460"/>
        <end position="686"/>
    </location>
</feature>
<dbReference type="SUPFAM" id="SSF55874">
    <property type="entry name" value="ATPase domain of HSP90 chaperone/DNA topoisomerase II/histidine kinase"/>
    <property type="match status" value="1"/>
</dbReference>
<dbReference type="SMART" id="SM00388">
    <property type="entry name" value="HisKA"/>
    <property type="match status" value="1"/>
</dbReference>
<comment type="caution">
    <text evidence="12">The sequence shown here is derived from an EMBL/GenBank/DDBJ whole genome shotgun (WGS) entry which is preliminary data.</text>
</comment>
<keyword evidence="8" id="KW-1133">Transmembrane helix</keyword>
<dbReference type="SMART" id="SM00448">
    <property type="entry name" value="REC"/>
    <property type="match status" value="1"/>
</dbReference>
<evidence type="ECO:0000259" key="11">
    <source>
        <dbReference type="PROSITE" id="PS50839"/>
    </source>
</evidence>
<dbReference type="InterPro" id="IPR011006">
    <property type="entry name" value="CheY-like_superfamily"/>
</dbReference>
<dbReference type="GO" id="GO:0009927">
    <property type="term" value="F:histidine phosphotransfer kinase activity"/>
    <property type="evidence" value="ECO:0007669"/>
    <property type="project" value="TreeGrafter"/>
</dbReference>
<keyword evidence="5" id="KW-0418">Kinase</keyword>
<dbReference type="CDD" id="cd00082">
    <property type="entry name" value="HisKA"/>
    <property type="match status" value="1"/>
</dbReference>
<evidence type="ECO:0000256" key="4">
    <source>
        <dbReference type="ARBA" id="ARBA00022679"/>
    </source>
</evidence>
<feature type="modified residue" description="4-aspartylphosphate" evidence="6">
    <location>
        <position position="777"/>
    </location>
</feature>
<evidence type="ECO:0000256" key="2">
    <source>
        <dbReference type="ARBA" id="ARBA00012438"/>
    </source>
</evidence>
<evidence type="ECO:0000256" key="8">
    <source>
        <dbReference type="SAM" id="Phobius"/>
    </source>
</evidence>
<proteinExistence type="predicted"/>
<keyword evidence="4" id="KW-0808">Transferase</keyword>
<feature type="region of interest" description="Disordered" evidence="7">
    <location>
        <begin position="1"/>
        <end position="65"/>
    </location>
</feature>
<dbReference type="InterPro" id="IPR006189">
    <property type="entry name" value="CHASE_dom"/>
</dbReference>
<reference evidence="12" key="1">
    <citation type="submission" date="2023-08" db="EMBL/GenBank/DDBJ databases">
        <authorList>
            <person name="Audoor S."/>
            <person name="Bilcke G."/>
        </authorList>
    </citation>
    <scope>NUCLEOTIDE SEQUENCE</scope>
</reference>
<dbReference type="PROSITE" id="PS50839">
    <property type="entry name" value="CHASE"/>
    <property type="match status" value="1"/>
</dbReference>
<keyword evidence="13" id="KW-1185">Reference proteome</keyword>
<dbReference type="CDD" id="cd17546">
    <property type="entry name" value="REC_hyHK_CKI1_RcsC-like"/>
    <property type="match status" value="1"/>
</dbReference>
<dbReference type="EC" id="2.7.13.3" evidence="2"/>
<dbReference type="GO" id="GO:0000155">
    <property type="term" value="F:phosphorelay sensor kinase activity"/>
    <property type="evidence" value="ECO:0007669"/>
    <property type="project" value="InterPro"/>
</dbReference>
<feature type="compositionally biased region" description="Basic and acidic residues" evidence="7">
    <location>
        <begin position="50"/>
        <end position="65"/>
    </location>
</feature>
<feature type="domain" description="Response regulatory" evidence="10">
    <location>
        <begin position="726"/>
        <end position="843"/>
    </location>
</feature>
<dbReference type="Pfam" id="PF00512">
    <property type="entry name" value="HisKA"/>
    <property type="match status" value="1"/>
</dbReference>
<evidence type="ECO:0000313" key="13">
    <source>
        <dbReference type="Proteomes" id="UP001295423"/>
    </source>
</evidence>
<evidence type="ECO:0000259" key="9">
    <source>
        <dbReference type="PROSITE" id="PS50109"/>
    </source>
</evidence>
<keyword evidence="8" id="KW-0472">Membrane</keyword>
<dbReference type="Gene3D" id="3.40.50.2300">
    <property type="match status" value="1"/>
</dbReference>
<keyword evidence="3 6" id="KW-0597">Phosphoprotein</keyword>
<dbReference type="Pfam" id="PF02518">
    <property type="entry name" value="HATPase_c"/>
    <property type="match status" value="1"/>
</dbReference>
<dbReference type="SUPFAM" id="SSF52172">
    <property type="entry name" value="CheY-like"/>
    <property type="match status" value="1"/>
</dbReference>
<evidence type="ECO:0000259" key="10">
    <source>
        <dbReference type="PROSITE" id="PS50110"/>
    </source>
</evidence>
<dbReference type="InterPro" id="IPR005467">
    <property type="entry name" value="His_kinase_dom"/>
</dbReference>
<gene>
    <name evidence="12" type="ORF">CYCCA115_LOCUS18254</name>
</gene>
<dbReference type="InterPro" id="IPR003661">
    <property type="entry name" value="HisK_dim/P_dom"/>
</dbReference>
<name>A0AAD2G387_9STRA</name>
<dbReference type="PROSITE" id="PS50109">
    <property type="entry name" value="HIS_KIN"/>
    <property type="match status" value="1"/>
</dbReference>
<dbReference type="InterPro" id="IPR004358">
    <property type="entry name" value="Sig_transdc_His_kin-like_C"/>
</dbReference>
<dbReference type="InterPro" id="IPR003594">
    <property type="entry name" value="HATPase_dom"/>
</dbReference>
<dbReference type="Pfam" id="PF00072">
    <property type="entry name" value="Response_reg"/>
    <property type="match status" value="1"/>
</dbReference>
<feature type="domain" description="CHASE" evidence="11">
    <location>
        <begin position="216"/>
        <end position="325"/>
    </location>
</feature>
<dbReference type="InterPro" id="IPR036890">
    <property type="entry name" value="HATPase_C_sf"/>
</dbReference>
<dbReference type="SUPFAM" id="SSF47384">
    <property type="entry name" value="Homodimeric domain of signal transducing histidine kinase"/>
    <property type="match status" value="1"/>
</dbReference>
<dbReference type="SMART" id="SM00387">
    <property type="entry name" value="HATPase_c"/>
    <property type="match status" value="1"/>
</dbReference>
<evidence type="ECO:0000256" key="1">
    <source>
        <dbReference type="ARBA" id="ARBA00000085"/>
    </source>
</evidence>
<accession>A0AAD2G387</accession>
<dbReference type="Gene3D" id="1.10.287.130">
    <property type="match status" value="1"/>
</dbReference>
<feature type="transmembrane region" description="Helical" evidence="8">
    <location>
        <begin position="84"/>
        <end position="106"/>
    </location>
</feature>
<feature type="compositionally biased region" description="Basic and acidic residues" evidence="7">
    <location>
        <begin position="1"/>
        <end position="13"/>
    </location>
</feature>
<evidence type="ECO:0000256" key="7">
    <source>
        <dbReference type="SAM" id="MobiDB-lite"/>
    </source>
</evidence>
<evidence type="ECO:0000256" key="3">
    <source>
        <dbReference type="ARBA" id="ARBA00022553"/>
    </source>
</evidence>
<keyword evidence="8" id="KW-0812">Transmembrane</keyword>
<protein>
    <recommendedName>
        <fullName evidence="2">histidine kinase</fullName>
        <ecNumber evidence="2">2.7.13.3</ecNumber>
    </recommendedName>
</protein>
<evidence type="ECO:0000313" key="12">
    <source>
        <dbReference type="EMBL" id="CAJ1959835.1"/>
    </source>
</evidence>
<feature type="compositionally biased region" description="Polar residues" evidence="7">
    <location>
        <begin position="32"/>
        <end position="42"/>
    </location>
</feature>
<organism evidence="12 13">
    <name type="scientific">Cylindrotheca closterium</name>
    <dbReference type="NCBI Taxonomy" id="2856"/>
    <lineage>
        <taxon>Eukaryota</taxon>
        <taxon>Sar</taxon>
        <taxon>Stramenopiles</taxon>
        <taxon>Ochrophyta</taxon>
        <taxon>Bacillariophyta</taxon>
        <taxon>Bacillariophyceae</taxon>
        <taxon>Bacillariophycidae</taxon>
        <taxon>Bacillariales</taxon>
        <taxon>Bacillariaceae</taxon>
        <taxon>Cylindrotheca</taxon>
    </lineage>
</organism>
<sequence>MGSIRDAIEESFRSDTSSAPKTARSDDGKSCHSATVDLSPQISAKPRSHQIVDEEMKETSDDVGKAESIAEKHRRLFKKNPQHLILALFLFVVLTSSGASLASVFASSILDHEQQEALLLASKTGGFFSKNLDQAILPLFSLAQFANELDAFKDLPTMIQNVPFLPNKLDQGVPTHRNVTGVCDDALIVEKFEKIAGDIKHNAKMDGILVNLQLVPDAVVCLSHPLINTEDFPPGVIMDNSGVIGHDLLNDPARKFIARATVPSEDVVVAGPLSLRQCQDCDPVVEKAFIARLPIVSETNIITVDGVGYNRWGFAVAIINWEELVLRSDLYEAFENEGMEFQLTRTDRTYNPEKSNFTENVVILAESPSFLNSKGRQVTAALPTTNNEWEITVTYCIDGCINWFPGVIAATLVFSLCIAVLVYVIFSQQQLHSDVLAEKQEQLVLNSKKAAQKERELNDFIAHEVRNPLSAALSAASFVSTSVNEKEPLLTEDSRKAVREDVQIIESSLKFINDLLRSMLDLHRAKSNQLTLEQSPTDIKSDVLDPAASMLYQRDAMFSVEVHCPENLIVMVDDLRLKQVVLNLARNSCKFVDKGYVRLRAGYTTDGLLINIEDSGPGIPLEKRSQLFDQFQESLDSLSQGTGIGLSLCKKLVNLMGGTIKLDQSFDSGVEGMPGAKLDVFVPCDRISVNTLSTRVKELDTQTSLLETSECTDESRIEGTLPEEFRALFVDDDMVLRKLFTRSLKRIRPKWKVMEASSGESALKLIETESFDVIFLDQYMTSVEKQLLGSEVARKLRSLGVESLICGLSANDMEEAFISAGADAFMMKPFPCKPDALTQELLRVFSVRDSKDYMCSLHTTDI</sequence>
<dbReference type="PRINTS" id="PR00344">
    <property type="entry name" value="BCTRLSENSOR"/>
</dbReference>
<dbReference type="PROSITE" id="PS50110">
    <property type="entry name" value="RESPONSE_REGULATORY"/>
    <property type="match status" value="1"/>
</dbReference>
<dbReference type="Gene3D" id="3.30.565.10">
    <property type="entry name" value="Histidine kinase-like ATPase, C-terminal domain"/>
    <property type="match status" value="1"/>
</dbReference>
<dbReference type="EMBL" id="CAKOGP040002025">
    <property type="protein sequence ID" value="CAJ1959835.1"/>
    <property type="molecule type" value="Genomic_DNA"/>
</dbReference>
<dbReference type="Proteomes" id="UP001295423">
    <property type="component" value="Unassembled WGS sequence"/>
</dbReference>
<evidence type="ECO:0000256" key="6">
    <source>
        <dbReference type="PROSITE-ProRule" id="PRU00169"/>
    </source>
</evidence>
<dbReference type="InterPro" id="IPR036097">
    <property type="entry name" value="HisK_dim/P_sf"/>
</dbReference>
<comment type="catalytic activity">
    <reaction evidence="1">
        <text>ATP + protein L-histidine = ADP + protein N-phospho-L-histidine.</text>
        <dbReference type="EC" id="2.7.13.3"/>
    </reaction>
</comment>
<dbReference type="PANTHER" id="PTHR43047">
    <property type="entry name" value="TWO-COMPONENT HISTIDINE PROTEIN KINASE"/>
    <property type="match status" value="1"/>
</dbReference>
<evidence type="ECO:0000256" key="5">
    <source>
        <dbReference type="ARBA" id="ARBA00022777"/>
    </source>
</evidence>
<dbReference type="InterPro" id="IPR001789">
    <property type="entry name" value="Sig_transdc_resp-reg_receiver"/>
</dbReference>